<evidence type="ECO:0000256" key="2">
    <source>
        <dbReference type="ARBA" id="ARBA00022576"/>
    </source>
</evidence>
<dbReference type="GO" id="GO:0008483">
    <property type="term" value="F:transaminase activity"/>
    <property type="evidence" value="ECO:0007669"/>
    <property type="project" value="UniProtKB-KW"/>
</dbReference>
<evidence type="ECO:0000259" key="5">
    <source>
        <dbReference type="Pfam" id="PF00155"/>
    </source>
</evidence>
<comment type="caution">
    <text evidence="6">The sequence shown here is derived from an EMBL/GenBank/DDBJ whole genome shotgun (WGS) entry which is preliminary data.</text>
</comment>
<dbReference type="RefSeq" id="WP_379287601.1">
    <property type="nucleotide sequence ID" value="NZ_JBHTIU010000028.1"/>
</dbReference>
<keyword evidence="7" id="KW-1185">Reference proteome</keyword>
<organism evidence="6 7">
    <name type="scientific">Paenibacillus residui</name>
    <dbReference type="NCBI Taxonomy" id="629724"/>
    <lineage>
        <taxon>Bacteria</taxon>
        <taxon>Bacillati</taxon>
        <taxon>Bacillota</taxon>
        <taxon>Bacilli</taxon>
        <taxon>Bacillales</taxon>
        <taxon>Paenibacillaceae</taxon>
        <taxon>Paenibacillus</taxon>
    </lineage>
</organism>
<dbReference type="EMBL" id="JBHTIU010000028">
    <property type="protein sequence ID" value="MFD0869301.1"/>
    <property type="molecule type" value="Genomic_DNA"/>
</dbReference>
<comment type="cofactor">
    <cofactor evidence="1">
        <name>pyridoxal 5'-phosphate</name>
        <dbReference type="ChEBI" id="CHEBI:597326"/>
    </cofactor>
</comment>
<dbReference type="Pfam" id="PF00155">
    <property type="entry name" value="Aminotran_1_2"/>
    <property type="match status" value="1"/>
</dbReference>
<dbReference type="PANTHER" id="PTHR42790">
    <property type="entry name" value="AMINOTRANSFERASE"/>
    <property type="match status" value="1"/>
</dbReference>
<evidence type="ECO:0000313" key="7">
    <source>
        <dbReference type="Proteomes" id="UP001597120"/>
    </source>
</evidence>
<sequence>MRPITAIRNNTAPSPISNEGELSEIIDFSSGLPDPVVFLYQEFQHCINKAIDTYKHQLFTYGDSYGLVKLRRTLASHLAGDQIFAPQEERRAISRLASKYNVYVVEDDYMADLGIERSFEPIYSYNQTSHVIYLKSFSKIIFPGLRLGAMVLPEALVDTIPHDSAIRRHIALVSSRSRNLHEQWHVRMA</sequence>
<dbReference type="InterPro" id="IPR050859">
    <property type="entry name" value="Class-I_PLP-dep_aminotransf"/>
</dbReference>
<keyword evidence="3" id="KW-0808">Transferase</keyword>
<keyword evidence="2 6" id="KW-0032">Aminotransferase</keyword>
<protein>
    <submittedName>
        <fullName evidence="6">Aminotransferase class I/II-fold pyridoxal phosphate-dependent enzyme</fullName>
    </submittedName>
</protein>
<evidence type="ECO:0000313" key="6">
    <source>
        <dbReference type="EMBL" id="MFD0869301.1"/>
    </source>
</evidence>
<dbReference type="InterPro" id="IPR015424">
    <property type="entry name" value="PyrdxlP-dep_Trfase"/>
</dbReference>
<keyword evidence="4" id="KW-0663">Pyridoxal phosphate</keyword>
<dbReference type="Proteomes" id="UP001597120">
    <property type="component" value="Unassembled WGS sequence"/>
</dbReference>
<dbReference type="PANTHER" id="PTHR42790:SF6">
    <property type="entry name" value="GNTR-FAMILY TRANSCRIPTIONAL REGULATOR"/>
    <property type="match status" value="1"/>
</dbReference>
<evidence type="ECO:0000256" key="1">
    <source>
        <dbReference type="ARBA" id="ARBA00001933"/>
    </source>
</evidence>
<gene>
    <name evidence="6" type="ORF">ACFQ03_09065</name>
</gene>
<name>A0ABW3D9Q7_9BACL</name>
<dbReference type="InterPro" id="IPR004839">
    <property type="entry name" value="Aminotransferase_I/II_large"/>
</dbReference>
<dbReference type="SUPFAM" id="SSF53383">
    <property type="entry name" value="PLP-dependent transferases"/>
    <property type="match status" value="1"/>
</dbReference>
<reference evidence="7" key="1">
    <citation type="journal article" date="2019" name="Int. J. Syst. Evol. Microbiol.">
        <title>The Global Catalogue of Microorganisms (GCM) 10K type strain sequencing project: providing services to taxonomists for standard genome sequencing and annotation.</title>
        <authorList>
            <consortium name="The Broad Institute Genomics Platform"/>
            <consortium name="The Broad Institute Genome Sequencing Center for Infectious Disease"/>
            <person name="Wu L."/>
            <person name="Ma J."/>
        </authorList>
    </citation>
    <scope>NUCLEOTIDE SEQUENCE [LARGE SCALE GENOMIC DNA]</scope>
    <source>
        <strain evidence="7">CCUG 57263</strain>
    </source>
</reference>
<dbReference type="InterPro" id="IPR015421">
    <property type="entry name" value="PyrdxlP-dep_Trfase_major"/>
</dbReference>
<dbReference type="Gene3D" id="3.40.640.10">
    <property type="entry name" value="Type I PLP-dependent aspartate aminotransferase-like (Major domain)"/>
    <property type="match status" value="2"/>
</dbReference>
<evidence type="ECO:0000256" key="4">
    <source>
        <dbReference type="ARBA" id="ARBA00022898"/>
    </source>
</evidence>
<accession>A0ABW3D9Q7</accession>
<feature type="domain" description="Aminotransferase class I/classII large" evidence="5">
    <location>
        <begin position="85"/>
        <end position="160"/>
    </location>
</feature>
<proteinExistence type="predicted"/>
<evidence type="ECO:0000256" key="3">
    <source>
        <dbReference type="ARBA" id="ARBA00022679"/>
    </source>
</evidence>